<sequence length="1026" mass="104163">MKSGKANRRRMLAGMLALSVLCTSGVIRTGASVSAAATVAGDVNLDGTVDAKDVTALQQYLIRKATLTATAAENGDLNGDGVLNSVDLALLKRQVLASTPQAEATYIHLKDTSIEVEGDHATLSNSNKTVTIDASGTYYIDGTLTDGQIIVNVPDIVADAETVKLFLNGVNITGVSAAPILIENAENTSLNLVAGTTNYVYDGATYAENTAAIYAKDDMTIKGEGALVVTASTQYGIHCNNDLKITGGDITVITENTTTKMDGIRAKQSVRIKDGTVKVNATGDGIKSTKADVNISGGNVSVKAGNDAIQAETTIDISAGTLLACGDRGLTSITATNITGGSVCATATDSQAALVRASQGCMLLTYAAEWTKGNEIAVKSGATTVYAATPNKKFDYVLLSSPDLTTSAAYSLYTGGQQMKHSADATGVFQMSADASFTGVEALNGSGTVTTEAGVQLNGSSLTVSGEGVELTSSTIATITQPGIYNVTGSMTGGQIVVNVDKTTYADAIVELVLDGIELTNTADSPIYVASVGDECRITAKNGTTSTISDGTNYTNADSDSGAIYSKDDLKIKGKGTLIVNGNYQDGIVSKDDLKIWNGSVTVNAVDDCLRGKDSVRIGDPDDTDYSALDLKLTSTSGDGIKSSGTDTGKGYVTITGGTVDITSKSGDGIQAEQTFTMNGGNVTINTYQGHGYTGSGSSGGGGGWGGGMQDGNNNKVDLSVKGIKAVGLYDTDGTTYLSGGDLIINGGTLNIDSTDDSLHCGGNMSINGGNITLASADDGMHSDHNLTIGESTTGGYDAPWINVTYSYEGVEGLTIVQNCGTVMVTSKDDAYNAAGGADSSGMGGGWGGGWGGGSVGGGSYSMTFNGGYTFVSAAGDGLDSNGEMIFNGGYVFVSQTGGGNGPLDCGDGYSITYNGGTVIAAGSSSMFEYPSNKAFLSTTSVSAGSTITFTNASGTVIATFTLPNASQEMVLCSTESNVSCYTGGTLSGVTYFGSQDGTNRCGYGGTISGGTSVSESGGGGNRPWG</sequence>
<dbReference type="PROSITE" id="PS51318">
    <property type="entry name" value="TAT"/>
    <property type="match status" value="1"/>
</dbReference>
<proteinExistence type="predicted"/>
<dbReference type="AlphaFoldDB" id="D4L9K5"/>
<dbReference type="InterPro" id="IPR016134">
    <property type="entry name" value="Dockerin_dom"/>
</dbReference>
<dbReference type="KEGG" id="rch:RUM_00190"/>
<dbReference type="InterPro" id="IPR002105">
    <property type="entry name" value="Dockerin_1_rpt"/>
</dbReference>
<reference evidence="2" key="2">
    <citation type="submission" date="2010-03" db="EMBL/GenBank/DDBJ databases">
        <authorList>
            <person name="Pajon A."/>
        </authorList>
    </citation>
    <scope>NUCLEOTIDE SEQUENCE</scope>
    <source>
        <strain evidence="2">Type strain: 18P13</strain>
    </source>
</reference>
<dbReference type="GeneID" id="83157060"/>
<dbReference type="PROSITE" id="PS51766">
    <property type="entry name" value="DOCKERIN"/>
    <property type="match status" value="1"/>
</dbReference>
<dbReference type="InterPro" id="IPR036439">
    <property type="entry name" value="Dockerin_dom_sf"/>
</dbReference>
<name>D4L9K5_RUMC1</name>
<dbReference type="GO" id="GO:0004553">
    <property type="term" value="F:hydrolase activity, hydrolyzing O-glycosyl compounds"/>
    <property type="evidence" value="ECO:0007669"/>
    <property type="project" value="InterPro"/>
</dbReference>
<dbReference type="Proteomes" id="UP000007054">
    <property type="component" value="Chromosome"/>
</dbReference>
<dbReference type="Gene3D" id="1.10.1330.10">
    <property type="entry name" value="Dockerin domain"/>
    <property type="match status" value="1"/>
</dbReference>
<dbReference type="GO" id="GO:0000272">
    <property type="term" value="P:polysaccharide catabolic process"/>
    <property type="evidence" value="ECO:0007669"/>
    <property type="project" value="InterPro"/>
</dbReference>
<dbReference type="InterPro" id="IPR006311">
    <property type="entry name" value="TAT_signal"/>
</dbReference>
<protein>
    <recommendedName>
        <fullName evidence="1">Dockerin domain-containing protein</fullName>
    </recommendedName>
</protein>
<dbReference type="Pfam" id="PF00404">
    <property type="entry name" value="Dockerin_1"/>
    <property type="match status" value="1"/>
</dbReference>
<feature type="domain" description="Dockerin" evidence="1">
    <location>
        <begin position="36"/>
        <end position="101"/>
    </location>
</feature>
<dbReference type="RefSeq" id="WP_015557208.1">
    <property type="nucleotide sequence ID" value="NC_021039.1"/>
</dbReference>
<dbReference type="EMBL" id="FP929052">
    <property type="protein sequence ID" value="CBL16300.1"/>
    <property type="molecule type" value="Genomic_DNA"/>
</dbReference>
<evidence type="ECO:0000313" key="2">
    <source>
        <dbReference type="EMBL" id="CBL16300.1"/>
    </source>
</evidence>
<dbReference type="Pfam" id="PF14262">
    <property type="entry name" value="Cthe_2159"/>
    <property type="match status" value="2"/>
</dbReference>
<dbReference type="HOGENOM" id="CLU_295088_0_0_9"/>
<dbReference type="STRING" id="213810.RUM_00190"/>
<dbReference type="PROSITE" id="PS00448">
    <property type="entry name" value="CLOS_CELLULOSOME_RPT"/>
    <property type="match status" value="1"/>
</dbReference>
<organism evidence="2 3">
    <name type="scientific">Ruminococcus champanellensis (strain DSM 18848 / JCM 17042 / KCTC 15320 / 18P13)</name>
    <dbReference type="NCBI Taxonomy" id="213810"/>
    <lineage>
        <taxon>Bacteria</taxon>
        <taxon>Bacillati</taxon>
        <taxon>Bacillota</taxon>
        <taxon>Clostridia</taxon>
        <taxon>Eubacteriales</taxon>
        <taxon>Oscillospiraceae</taxon>
        <taxon>Ruminococcus</taxon>
    </lineage>
</organism>
<dbReference type="PATRIC" id="fig|213810.4.peg.120"/>
<evidence type="ECO:0000259" key="1">
    <source>
        <dbReference type="PROSITE" id="PS51766"/>
    </source>
</evidence>
<dbReference type="InterPro" id="IPR025584">
    <property type="entry name" value="Cthe_2159"/>
</dbReference>
<dbReference type="CDD" id="cd14256">
    <property type="entry name" value="Dockerin_I"/>
    <property type="match status" value="1"/>
</dbReference>
<dbReference type="SUPFAM" id="SSF63446">
    <property type="entry name" value="Type I dockerin domain"/>
    <property type="match status" value="1"/>
</dbReference>
<gene>
    <name evidence="2" type="ordered locus">RUM_00190</name>
</gene>
<evidence type="ECO:0000313" key="3">
    <source>
        <dbReference type="Proteomes" id="UP000007054"/>
    </source>
</evidence>
<reference evidence="2" key="1">
    <citation type="submission" date="2010-03" db="EMBL/GenBank/DDBJ databases">
        <title>The genome sequence of Ruminococcus sp. 18P13.</title>
        <authorList>
            <consortium name="metaHIT consortium -- http://www.metahit.eu/"/>
            <person name="Pajon A."/>
            <person name="Turner K."/>
            <person name="Parkhill J."/>
            <person name="Bernalier A."/>
        </authorList>
    </citation>
    <scope>NUCLEOTIDE SEQUENCE [LARGE SCALE GENOMIC DNA]</scope>
    <source>
        <strain evidence="2">Type strain: 18P13</strain>
    </source>
</reference>
<accession>D4L9K5</accession>
<keyword evidence="3" id="KW-1185">Reference proteome</keyword>